<dbReference type="PANTHER" id="PTHR47534">
    <property type="entry name" value="YALI0E05731P"/>
    <property type="match status" value="1"/>
</dbReference>
<dbReference type="SUPFAM" id="SSF51735">
    <property type="entry name" value="NAD(P)-binding Rossmann-fold domains"/>
    <property type="match status" value="1"/>
</dbReference>
<dbReference type="GO" id="GO:0016491">
    <property type="term" value="F:oxidoreductase activity"/>
    <property type="evidence" value="ECO:0007669"/>
    <property type="project" value="UniProtKB-KW"/>
</dbReference>
<name>A0AAE0HIT2_9PEZI</name>
<dbReference type="Gene3D" id="3.40.50.720">
    <property type="entry name" value="NAD(P)-binding Rossmann-like Domain"/>
    <property type="match status" value="1"/>
</dbReference>
<dbReference type="EMBL" id="JAUEPN010000003">
    <property type="protein sequence ID" value="KAK3297369.1"/>
    <property type="molecule type" value="Genomic_DNA"/>
</dbReference>
<protein>
    <recommendedName>
        <fullName evidence="4">Short-chain dehydrogenases/reductase</fullName>
    </recommendedName>
</protein>
<evidence type="ECO:0000313" key="2">
    <source>
        <dbReference type="EMBL" id="KAK3297369.1"/>
    </source>
</evidence>
<dbReference type="InterPro" id="IPR002347">
    <property type="entry name" value="SDR_fam"/>
</dbReference>
<dbReference type="RefSeq" id="XP_062660883.1">
    <property type="nucleotide sequence ID" value="XM_062805614.1"/>
</dbReference>
<evidence type="ECO:0008006" key="4">
    <source>
        <dbReference type="Google" id="ProtNLM"/>
    </source>
</evidence>
<keyword evidence="3" id="KW-1185">Reference proteome</keyword>
<evidence type="ECO:0000313" key="3">
    <source>
        <dbReference type="Proteomes" id="UP001278766"/>
    </source>
</evidence>
<dbReference type="Pfam" id="PF00106">
    <property type="entry name" value="adh_short"/>
    <property type="match status" value="1"/>
</dbReference>
<proteinExistence type="predicted"/>
<reference evidence="2" key="2">
    <citation type="submission" date="2023-06" db="EMBL/GenBank/DDBJ databases">
        <authorList>
            <consortium name="Lawrence Berkeley National Laboratory"/>
            <person name="Haridas S."/>
            <person name="Hensen N."/>
            <person name="Bonometti L."/>
            <person name="Westerberg I."/>
            <person name="Brannstrom I.O."/>
            <person name="Guillou S."/>
            <person name="Cros-Aarteil S."/>
            <person name="Calhoun S."/>
            <person name="Kuo A."/>
            <person name="Mondo S."/>
            <person name="Pangilinan J."/>
            <person name="Riley R."/>
            <person name="Labutti K."/>
            <person name="Andreopoulos B."/>
            <person name="Lipzen A."/>
            <person name="Chen C."/>
            <person name="Yanf M."/>
            <person name="Daum C."/>
            <person name="Ng V."/>
            <person name="Clum A."/>
            <person name="Steindorff A."/>
            <person name="Ohm R."/>
            <person name="Martin F."/>
            <person name="Silar P."/>
            <person name="Natvig D."/>
            <person name="Lalanne C."/>
            <person name="Gautier V."/>
            <person name="Ament-Velasquez S.L."/>
            <person name="Kruys A."/>
            <person name="Hutchinson M.I."/>
            <person name="Powell A.J."/>
            <person name="Barry K."/>
            <person name="Miller A.N."/>
            <person name="Grigoriev I.V."/>
            <person name="Debuchy R."/>
            <person name="Gladieux P."/>
            <person name="Thoren M.H."/>
            <person name="Johannesson H."/>
        </authorList>
    </citation>
    <scope>NUCLEOTIDE SEQUENCE</scope>
    <source>
        <strain evidence="2">CBS 168.71</strain>
    </source>
</reference>
<reference evidence="2" key="1">
    <citation type="journal article" date="2023" name="Mol. Phylogenet. Evol.">
        <title>Genome-scale phylogeny and comparative genomics of the fungal order Sordariales.</title>
        <authorList>
            <person name="Hensen N."/>
            <person name="Bonometti L."/>
            <person name="Westerberg I."/>
            <person name="Brannstrom I.O."/>
            <person name="Guillou S."/>
            <person name="Cros-Aarteil S."/>
            <person name="Calhoun S."/>
            <person name="Haridas S."/>
            <person name="Kuo A."/>
            <person name="Mondo S."/>
            <person name="Pangilinan J."/>
            <person name="Riley R."/>
            <person name="LaButti K."/>
            <person name="Andreopoulos B."/>
            <person name="Lipzen A."/>
            <person name="Chen C."/>
            <person name="Yan M."/>
            <person name="Daum C."/>
            <person name="Ng V."/>
            <person name="Clum A."/>
            <person name="Steindorff A."/>
            <person name="Ohm R.A."/>
            <person name="Martin F."/>
            <person name="Silar P."/>
            <person name="Natvig D.O."/>
            <person name="Lalanne C."/>
            <person name="Gautier V."/>
            <person name="Ament-Velasquez S.L."/>
            <person name="Kruys A."/>
            <person name="Hutchinson M.I."/>
            <person name="Powell A.J."/>
            <person name="Barry K."/>
            <person name="Miller A.N."/>
            <person name="Grigoriev I.V."/>
            <person name="Debuchy R."/>
            <person name="Gladieux P."/>
            <person name="Hiltunen Thoren M."/>
            <person name="Johannesson H."/>
        </authorList>
    </citation>
    <scope>NUCLEOTIDE SEQUENCE</scope>
    <source>
        <strain evidence="2">CBS 168.71</strain>
    </source>
</reference>
<dbReference type="InterPro" id="IPR036291">
    <property type="entry name" value="NAD(P)-bd_dom_sf"/>
</dbReference>
<dbReference type="InterPro" id="IPR052228">
    <property type="entry name" value="Sec_Metab_Biosynth_Oxidored"/>
</dbReference>
<dbReference type="GeneID" id="87842562"/>
<evidence type="ECO:0000256" key="1">
    <source>
        <dbReference type="ARBA" id="ARBA00023002"/>
    </source>
</evidence>
<accession>A0AAE0HIT2</accession>
<gene>
    <name evidence="2" type="ORF">B0H64DRAFT_423549</name>
</gene>
<comment type="caution">
    <text evidence="2">The sequence shown here is derived from an EMBL/GenBank/DDBJ whole genome shotgun (WGS) entry which is preliminary data.</text>
</comment>
<keyword evidence="1" id="KW-0560">Oxidoreductase</keyword>
<dbReference type="PANTHER" id="PTHR47534:SF3">
    <property type="entry name" value="ALCOHOL DEHYDROGENASE-LIKE C-TERMINAL DOMAIN-CONTAINING PROTEIN"/>
    <property type="match status" value="1"/>
</dbReference>
<organism evidence="2 3">
    <name type="scientific">Chaetomium fimeti</name>
    <dbReference type="NCBI Taxonomy" id="1854472"/>
    <lineage>
        <taxon>Eukaryota</taxon>
        <taxon>Fungi</taxon>
        <taxon>Dikarya</taxon>
        <taxon>Ascomycota</taxon>
        <taxon>Pezizomycotina</taxon>
        <taxon>Sordariomycetes</taxon>
        <taxon>Sordariomycetidae</taxon>
        <taxon>Sordariales</taxon>
        <taxon>Chaetomiaceae</taxon>
        <taxon>Chaetomium</taxon>
    </lineage>
</organism>
<sequence>MVALEHIRSSNSRISTTLRPGLVAVFAGATSGIGESALKQFAKNAIKPRIYFLGRSKASGDRIRAELQKLNPEGEYIFISVDVSLLRSVDDVSRQIKEKETAINLLFLSTGTMVSGTDTEEGLNYPTAVAYYARLRLIVNLLPLLRNATDLRRVVSVMAGTKEGAIDMADLGGRTTNMFTPSGRGHFCSMMTLALEAVARDAPSTNIGKDVKGPVFAVLLAIWEALYLVIGPFLATPFDEAGERQLFFATSGRFPGVGEGGAAGVPLPEGVAVAQGTDGKLASGVYSITNHAETAPPKVDQLLEKMRKDGTAQKVWAQVQEEFLRITGVASV</sequence>
<dbReference type="Proteomes" id="UP001278766">
    <property type="component" value="Unassembled WGS sequence"/>
</dbReference>
<dbReference type="AlphaFoldDB" id="A0AAE0HIT2"/>